<dbReference type="EMBL" id="DRCV01000237">
    <property type="protein sequence ID" value="HDK38434.1"/>
    <property type="molecule type" value="Genomic_DNA"/>
</dbReference>
<gene>
    <name evidence="2" type="ORF">ENG92_05405</name>
</gene>
<feature type="non-terminal residue" evidence="2">
    <location>
        <position position="189"/>
    </location>
</feature>
<name>A0A831KCS7_9GAMM</name>
<proteinExistence type="predicted"/>
<organism evidence="2">
    <name type="scientific">Thiolapillus brandeum</name>
    <dbReference type="NCBI Taxonomy" id="1076588"/>
    <lineage>
        <taxon>Bacteria</taxon>
        <taxon>Pseudomonadati</taxon>
        <taxon>Pseudomonadota</taxon>
        <taxon>Gammaproteobacteria</taxon>
        <taxon>Chromatiales</taxon>
        <taxon>Sedimenticolaceae</taxon>
        <taxon>Thiolapillus</taxon>
    </lineage>
</organism>
<dbReference type="Gene3D" id="3.40.220.10">
    <property type="entry name" value="Leucine Aminopeptidase, subunit E, domain 1"/>
    <property type="match status" value="1"/>
</dbReference>
<evidence type="ECO:0000259" key="1">
    <source>
        <dbReference type="Pfam" id="PF02789"/>
    </source>
</evidence>
<evidence type="ECO:0000313" key="2">
    <source>
        <dbReference type="EMBL" id="HDK38434.1"/>
    </source>
</evidence>
<dbReference type="AlphaFoldDB" id="A0A831KCS7"/>
<sequence length="189" mass="20477">MHYLAKTASPENIVTQCLILGVFDGKQPGSSISQLPAEAKKHIQATLKKGDLGEKSAQTLMLYHVPAIKAERVLLLSLGEKRGFDSKKLASAAAAAISLLDKNAARDCTLVIPQELQEKSNLYTASRDLVIAAEEQLYLFDQCKSKKQPPKKPLGKLTLLCRERKQLGTLKKALKHGSAIAAGMSLAKD</sequence>
<dbReference type="Proteomes" id="UP000885822">
    <property type="component" value="Unassembled WGS sequence"/>
</dbReference>
<dbReference type="GO" id="GO:0070006">
    <property type="term" value="F:metalloaminopeptidase activity"/>
    <property type="evidence" value="ECO:0007669"/>
    <property type="project" value="InterPro"/>
</dbReference>
<dbReference type="SUPFAM" id="SSF52949">
    <property type="entry name" value="Macro domain-like"/>
    <property type="match status" value="1"/>
</dbReference>
<dbReference type="GO" id="GO:0006508">
    <property type="term" value="P:proteolysis"/>
    <property type="evidence" value="ECO:0007669"/>
    <property type="project" value="InterPro"/>
</dbReference>
<accession>A0A831KCS7</accession>
<dbReference type="InterPro" id="IPR043472">
    <property type="entry name" value="Macro_dom-like"/>
</dbReference>
<dbReference type="Pfam" id="PF02789">
    <property type="entry name" value="Peptidase_M17_N"/>
    <property type="match status" value="1"/>
</dbReference>
<reference evidence="2" key="1">
    <citation type="journal article" date="2020" name="mSystems">
        <title>Genome- and Community-Level Interaction Insights into Carbon Utilization and Element Cycling Functions of Hydrothermarchaeota in Hydrothermal Sediment.</title>
        <authorList>
            <person name="Zhou Z."/>
            <person name="Liu Y."/>
            <person name="Xu W."/>
            <person name="Pan J."/>
            <person name="Luo Z.H."/>
            <person name="Li M."/>
        </authorList>
    </citation>
    <scope>NUCLEOTIDE SEQUENCE [LARGE SCALE GENOMIC DNA]</scope>
    <source>
        <strain evidence="2">HyVt-26</strain>
    </source>
</reference>
<comment type="caution">
    <text evidence="2">The sequence shown here is derived from an EMBL/GenBank/DDBJ whole genome shotgun (WGS) entry which is preliminary data.</text>
</comment>
<protein>
    <recommendedName>
        <fullName evidence="1">Peptidase M17 leucyl aminopeptidase N-terminal domain-containing protein</fullName>
    </recommendedName>
</protein>
<feature type="domain" description="Peptidase M17 leucyl aminopeptidase N-terminal" evidence="1">
    <location>
        <begin position="19"/>
        <end position="147"/>
    </location>
</feature>
<dbReference type="InterPro" id="IPR008283">
    <property type="entry name" value="Peptidase_M17_N"/>
</dbReference>